<name>A0A3G4ZTS2_9VIRU</name>
<protein>
    <submittedName>
        <fullName evidence="1">Uncharacterized protein</fullName>
    </submittedName>
</protein>
<proteinExistence type="predicted"/>
<evidence type="ECO:0000313" key="1">
    <source>
        <dbReference type="EMBL" id="AYV76819.1"/>
    </source>
</evidence>
<sequence length="260" mass="29690">MQRPEVTLIQPDSLSLTDLHKVIHHLQAVHSNEDIIAFMKKVLEDNNIKLPEKEKEEEEKEEKDKDSIKNIFLGFDTESPKSVAELRRRIEANGQGTKEQIDAAHNAIIQISNLTKRQVGVEKCKITKNEATYSQLRSNKPKHILTDKQITVLQLFLDKLAQLKFTENDPGGIDENTITIFLHYQGWHSETTGPKLLQLNITKEGHYTLRKHRQDDQLCLIEEVGKGIPDINQIEALLISESMLSVELTNGSSIVMEYTF</sequence>
<gene>
    <name evidence="1" type="ORF">Barrevirus1_41</name>
</gene>
<accession>A0A3G4ZTS2</accession>
<dbReference type="EMBL" id="MK071998">
    <property type="protein sequence ID" value="AYV76819.1"/>
    <property type="molecule type" value="Genomic_DNA"/>
</dbReference>
<reference evidence="1" key="1">
    <citation type="submission" date="2018-10" db="EMBL/GenBank/DDBJ databases">
        <title>Hidden diversity of soil giant viruses.</title>
        <authorList>
            <person name="Schulz F."/>
            <person name="Alteio L."/>
            <person name="Goudeau D."/>
            <person name="Ryan E.M."/>
            <person name="Malmstrom R.R."/>
            <person name="Blanchard J."/>
            <person name="Woyke T."/>
        </authorList>
    </citation>
    <scope>NUCLEOTIDE SEQUENCE</scope>
    <source>
        <strain evidence="1">BAV1</strain>
    </source>
</reference>
<organism evidence="1">
    <name type="scientific">Barrevirus sp</name>
    <dbReference type="NCBI Taxonomy" id="2487763"/>
    <lineage>
        <taxon>Viruses</taxon>
        <taxon>Varidnaviria</taxon>
        <taxon>Bamfordvirae</taxon>
        <taxon>Nucleocytoviricota</taxon>
        <taxon>Megaviricetes</taxon>
        <taxon>Imitervirales</taxon>
        <taxon>Mimiviridae</taxon>
        <taxon>Klosneuvirinae</taxon>
    </lineage>
</organism>